<dbReference type="PANTHER" id="PTHR10204:SF34">
    <property type="entry name" value="NAD(P)H DEHYDROGENASE [QUINONE] 1 ISOFORM 1"/>
    <property type="match status" value="1"/>
</dbReference>
<protein>
    <submittedName>
        <fullName evidence="4">NAD(P)H dehydrogenase</fullName>
    </submittedName>
</protein>
<dbReference type="GO" id="GO:0005829">
    <property type="term" value="C:cytosol"/>
    <property type="evidence" value="ECO:0007669"/>
    <property type="project" value="TreeGrafter"/>
</dbReference>
<reference evidence="5" key="1">
    <citation type="journal article" date="2017" name="Genome Announc.">
        <title>Draft Genome Sequence of Terrimicrobium sacchariphilum NM-5T, a Facultative Anaerobic Soil Bacterium of the Class Spartobacteria.</title>
        <authorList>
            <person name="Qiu Y.L."/>
            <person name="Tourlousse D.M."/>
            <person name="Matsuura N."/>
            <person name="Ohashi A."/>
            <person name="Sekiguchi Y."/>
        </authorList>
    </citation>
    <scope>NUCLEOTIDE SEQUENCE [LARGE SCALE GENOMIC DNA]</scope>
    <source>
        <strain evidence="5">NM-5</strain>
    </source>
</reference>
<comment type="caution">
    <text evidence="4">The sequence shown here is derived from an EMBL/GenBank/DDBJ whole genome shotgun (WGS) entry which is preliminary data.</text>
</comment>
<dbReference type="InterPro" id="IPR051545">
    <property type="entry name" value="NAD(P)H_dehydrogenase_qn"/>
</dbReference>
<evidence type="ECO:0000313" key="5">
    <source>
        <dbReference type="Proteomes" id="UP000076023"/>
    </source>
</evidence>
<organism evidence="4 5">
    <name type="scientific">Terrimicrobium sacchariphilum</name>
    <dbReference type="NCBI Taxonomy" id="690879"/>
    <lineage>
        <taxon>Bacteria</taxon>
        <taxon>Pseudomonadati</taxon>
        <taxon>Verrucomicrobiota</taxon>
        <taxon>Terrimicrobiia</taxon>
        <taxon>Terrimicrobiales</taxon>
        <taxon>Terrimicrobiaceae</taxon>
        <taxon>Terrimicrobium</taxon>
    </lineage>
</organism>
<evidence type="ECO:0000256" key="2">
    <source>
        <dbReference type="ARBA" id="ARBA00023002"/>
    </source>
</evidence>
<dbReference type="GO" id="GO:0003955">
    <property type="term" value="F:NAD(P)H dehydrogenase (quinone) activity"/>
    <property type="evidence" value="ECO:0007669"/>
    <property type="project" value="TreeGrafter"/>
</dbReference>
<keyword evidence="5" id="KW-1185">Reference proteome</keyword>
<sequence length="255" mass="28072">MQVLIVFAHPEPTSLTRQLVQVSVETLEKEGHDVVLSDLYGMKWKAVFDADDFPVRANPERLSFIEESGHAYASGNQTADVVAEQAKLISADAVILQFPLWWFGVPAILKGWIERVYAYGFGYGFEDGTNRFRYGDGMLKGKRALVSVTLGGPEVDYGPRGINGPLDHILFPLTHGALFYPGMAVLPIHAVYGAAHLKTAEEIEVVKAGWQHRVEGLFTDEPIPFRSQNGGDFPDRHTLRDDVAPGVTGFPAHIA</sequence>
<keyword evidence="2" id="KW-0560">Oxidoreductase</keyword>
<dbReference type="AlphaFoldDB" id="A0A146GAU2"/>
<dbReference type="RefSeq" id="WP_075080350.1">
    <property type="nucleotide sequence ID" value="NZ_BDCO01000002.1"/>
</dbReference>
<dbReference type="InterPro" id="IPR029039">
    <property type="entry name" value="Flavoprotein-like_sf"/>
</dbReference>
<name>A0A146GAU2_TERSA</name>
<evidence type="ECO:0000259" key="3">
    <source>
        <dbReference type="Pfam" id="PF02525"/>
    </source>
</evidence>
<dbReference type="Proteomes" id="UP000076023">
    <property type="component" value="Unassembled WGS sequence"/>
</dbReference>
<dbReference type="InterPro" id="IPR003680">
    <property type="entry name" value="Flavodoxin_fold"/>
</dbReference>
<dbReference type="PANTHER" id="PTHR10204">
    <property type="entry name" value="NAD P H OXIDOREDUCTASE-RELATED"/>
    <property type="match status" value="1"/>
</dbReference>
<proteinExistence type="inferred from homology"/>
<dbReference type="Pfam" id="PF02525">
    <property type="entry name" value="Flavodoxin_2"/>
    <property type="match status" value="1"/>
</dbReference>
<comment type="similarity">
    <text evidence="1">Belongs to the NAD(P)H dehydrogenase (quinone) family.</text>
</comment>
<evidence type="ECO:0000313" key="4">
    <source>
        <dbReference type="EMBL" id="GAT34739.1"/>
    </source>
</evidence>
<accession>A0A146GAU2</accession>
<gene>
    <name evidence="4" type="ORF">TSACC_23172</name>
</gene>
<dbReference type="OrthoDB" id="9805976at2"/>
<feature type="domain" description="Flavodoxin-like fold" evidence="3">
    <location>
        <begin position="1"/>
        <end position="212"/>
    </location>
</feature>
<dbReference type="Gene3D" id="3.40.50.360">
    <property type="match status" value="1"/>
</dbReference>
<dbReference type="InParanoid" id="A0A146GAU2"/>
<evidence type="ECO:0000256" key="1">
    <source>
        <dbReference type="ARBA" id="ARBA00006252"/>
    </source>
</evidence>
<dbReference type="STRING" id="690879.TSACC_23172"/>
<dbReference type="EMBL" id="BDCO01000002">
    <property type="protein sequence ID" value="GAT34739.1"/>
    <property type="molecule type" value="Genomic_DNA"/>
</dbReference>
<dbReference type="SUPFAM" id="SSF52218">
    <property type="entry name" value="Flavoproteins"/>
    <property type="match status" value="1"/>
</dbReference>